<keyword evidence="2" id="KW-1185">Reference proteome</keyword>
<dbReference type="AlphaFoldDB" id="A0A3E0EDJ5"/>
<dbReference type="OrthoDB" id="1367154at2"/>
<gene>
    <name evidence="1" type="ORF">C8P67_110154</name>
</gene>
<accession>A0A3E0EDJ5</accession>
<comment type="caution">
    <text evidence="1">The sequence shown here is derived from an EMBL/GenBank/DDBJ whole genome shotgun (WGS) entry which is preliminary data.</text>
</comment>
<evidence type="ECO:0000313" key="2">
    <source>
        <dbReference type="Proteomes" id="UP000257136"/>
    </source>
</evidence>
<protein>
    <submittedName>
        <fullName evidence="1">Uncharacterized protein</fullName>
    </submittedName>
</protein>
<dbReference type="Proteomes" id="UP000257136">
    <property type="component" value="Unassembled WGS sequence"/>
</dbReference>
<reference evidence="1 2" key="1">
    <citation type="submission" date="2018-08" db="EMBL/GenBank/DDBJ databases">
        <title>Genomic Encyclopedia of Archaeal and Bacterial Type Strains, Phase II (KMG-II): from individual species to whole genera.</title>
        <authorList>
            <person name="Goeker M."/>
        </authorList>
    </citation>
    <scope>NUCLEOTIDE SEQUENCE [LARGE SCALE GENOMIC DNA]</scope>
    <source>
        <strain evidence="1 2">DSM 100880</strain>
    </source>
</reference>
<evidence type="ECO:0000313" key="1">
    <source>
        <dbReference type="EMBL" id="REG96327.1"/>
    </source>
</evidence>
<organism evidence="1 2">
    <name type="scientific">Flavobacterium aquicola</name>
    <dbReference type="NCBI Taxonomy" id="1682742"/>
    <lineage>
        <taxon>Bacteria</taxon>
        <taxon>Pseudomonadati</taxon>
        <taxon>Bacteroidota</taxon>
        <taxon>Flavobacteriia</taxon>
        <taxon>Flavobacteriales</taxon>
        <taxon>Flavobacteriaceae</taxon>
        <taxon>Flavobacterium</taxon>
    </lineage>
</organism>
<proteinExistence type="predicted"/>
<sequence length="114" mass="12743">MASKFYNNIGDFHIGSIIKSYIDRNKISKAALARKVGRTDSAVIQLQKRASLQLGIVMELSHALKHNFFADIAAQMPETYTTDAPVDTTDKEKIAQLEQEIIILKAEKAVLLLR</sequence>
<dbReference type="EMBL" id="QUNI01000010">
    <property type="protein sequence ID" value="REG96327.1"/>
    <property type="molecule type" value="Genomic_DNA"/>
</dbReference>
<name>A0A3E0EDJ5_9FLAO</name>
<dbReference type="RefSeq" id="WP_115814246.1">
    <property type="nucleotide sequence ID" value="NZ_QUNI01000010.1"/>
</dbReference>